<comment type="caution">
    <text evidence="2">The sequence shown here is derived from an EMBL/GenBank/DDBJ whole genome shotgun (WGS) entry which is preliminary data.</text>
</comment>
<keyword evidence="1" id="KW-0732">Signal</keyword>
<organism evidence="2 3">
    <name type="scientific">Dactylosporangium matsuzakiense</name>
    <dbReference type="NCBI Taxonomy" id="53360"/>
    <lineage>
        <taxon>Bacteria</taxon>
        <taxon>Bacillati</taxon>
        <taxon>Actinomycetota</taxon>
        <taxon>Actinomycetes</taxon>
        <taxon>Micromonosporales</taxon>
        <taxon>Micromonosporaceae</taxon>
        <taxon>Dactylosporangium</taxon>
    </lineage>
</organism>
<protein>
    <recommendedName>
        <fullName evidence="4">Lipoprotein</fullName>
    </recommendedName>
</protein>
<name>A0A9W6NPZ7_9ACTN</name>
<dbReference type="Proteomes" id="UP001143480">
    <property type="component" value="Unassembled WGS sequence"/>
</dbReference>
<keyword evidence="3" id="KW-1185">Reference proteome</keyword>
<feature type="signal peptide" evidence="1">
    <location>
        <begin position="1"/>
        <end position="20"/>
    </location>
</feature>
<dbReference type="EMBL" id="BSFP01000049">
    <property type="protein sequence ID" value="GLL04736.1"/>
    <property type="molecule type" value="Genomic_DNA"/>
</dbReference>
<evidence type="ECO:0000256" key="1">
    <source>
        <dbReference type="SAM" id="SignalP"/>
    </source>
</evidence>
<accession>A0A9W6NPZ7</accession>
<gene>
    <name evidence="2" type="ORF">GCM10017581_064830</name>
</gene>
<dbReference type="RefSeq" id="WP_261960344.1">
    <property type="nucleotide sequence ID" value="NZ_BAAAXA010000001.1"/>
</dbReference>
<reference evidence="2" key="2">
    <citation type="submission" date="2023-01" db="EMBL/GenBank/DDBJ databases">
        <authorList>
            <person name="Sun Q."/>
            <person name="Evtushenko L."/>
        </authorList>
    </citation>
    <scope>NUCLEOTIDE SEQUENCE</scope>
    <source>
        <strain evidence="2">VKM Ac-1321</strain>
    </source>
</reference>
<evidence type="ECO:0008006" key="4">
    <source>
        <dbReference type="Google" id="ProtNLM"/>
    </source>
</evidence>
<reference evidence="2" key="1">
    <citation type="journal article" date="2014" name="Int. J. Syst. Evol. Microbiol.">
        <title>Complete genome sequence of Corynebacterium casei LMG S-19264T (=DSM 44701T), isolated from a smear-ripened cheese.</title>
        <authorList>
            <consortium name="US DOE Joint Genome Institute (JGI-PGF)"/>
            <person name="Walter F."/>
            <person name="Albersmeier A."/>
            <person name="Kalinowski J."/>
            <person name="Ruckert C."/>
        </authorList>
    </citation>
    <scope>NUCLEOTIDE SEQUENCE</scope>
    <source>
        <strain evidence="2">VKM Ac-1321</strain>
    </source>
</reference>
<evidence type="ECO:0000313" key="3">
    <source>
        <dbReference type="Proteomes" id="UP001143480"/>
    </source>
</evidence>
<dbReference type="PROSITE" id="PS51257">
    <property type="entry name" value="PROKAR_LIPOPROTEIN"/>
    <property type="match status" value="1"/>
</dbReference>
<proteinExistence type="predicted"/>
<sequence length="326" mass="32809">MNKVMAGVLTVTLASAVAGCAKVDPAGGTPAGAAPQPGLAVAAAEAVVAAFDQSDSAASSAADPAGLKTQEVPPSLDISLAAANRAKAAKRTPPGFRHTQPGFAIPAGDATCFLVVAGLQVSGAEQALADVTQFVRQDGGGWKASHNVSVSQATATQARALAGRPAVPTTSVLDEQRRTELQNEVFARTTGAGTAALTVLASSNLLDRQFAAGWAVYQQQLGAVGMSAKRELRGAEWSQCAARTDSGVFTFLTVRAADTVAGSPGKPATLVPQSPDLQGLGKAEAVSGDRITISRVQVFLLFVPSVAGQPATLLGLGDAPTALTTA</sequence>
<evidence type="ECO:0000313" key="2">
    <source>
        <dbReference type="EMBL" id="GLL04736.1"/>
    </source>
</evidence>
<dbReference type="AlphaFoldDB" id="A0A9W6NPZ7"/>
<feature type="chain" id="PRO_5040998965" description="Lipoprotein" evidence="1">
    <location>
        <begin position="21"/>
        <end position="326"/>
    </location>
</feature>